<evidence type="ECO:0000256" key="1">
    <source>
        <dbReference type="SAM" id="Phobius"/>
    </source>
</evidence>
<feature type="transmembrane region" description="Helical" evidence="1">
    <location>
        <begin position="6"/>
        <end position="23"/>
    </location>
</feature>
<dbReference type="OrthoDB" id="139172at2"/>
<reference evidence="2 3" key="1">
    <citation type="submission" date="2017-08" db="EMBL/GenBank/DDBJ databases">
        <title>Reclassification of Bisgaard taxon 37 and 44.</title>
        <authorList>
            <person name="Christensen H."/>
        </authorList>
    </citation>
    <scope>NUCLEOTIDE SEQUENCE [LARGE SCALE GENOMIC DNA]</scope>
    <source>
        <strain evidence="2 3">EEAB3T1</strain>
    </source>
</reference>
<keyword evidence="1" id="KW-1133">Transmembrane helix</keyword>
<comment type="caution">
    <text evidence="2">The sequence shown here is derived from an EMBL/GenBank/DDBJ whole genome shotgun (WGS) entry which is preliminary data.</text>
</comment>
<keyword evidence="1" id="KW-0812">Transmembrane</keyword>
<accession>A0A3A1YAD0</accession>
<organism evidence="2 3">
    <name type="scientific">Psittacicella gerlachiana</name>
    <dbReference type="NCBI Taxonomy" id="2028574"/>
    <lineage>
        <taxon>Bacteria</taxon>
        <taxon>Pseudomonadati</taxon>
        <taxon>Pseudomonadota</taxon>
        <taxon>Gammaproteobacteria</taxon>
        <taxon>Pasteurellales</taxon>
        <taxon>Psittacicellaceae</taxon>
        <taxon>Psittacicella</taxon>
    </lineage>
</organism>
<name>A0A3A1YAD0_9GAMM</name>
<dbReference type="Proteomes" id="UP000265964">
    <property type="component" value="Unassembled WGS sequence"/>
</dbReference>
<feature type="transmembrane region" description="Helical" evidence="1">
    <location>
        <begin position="35"/>
        <end position="53"/>
    </location>
</feature>
<dbReference type="AlphaFoldDB" id="A0A3A1YAD0"/>
<protein>
    <submittedName>
        <fullName evidence="2">Uncharacterized protein</fullName>
    </submittedName>
</protein>
<evidence type="ECO:0000313" key="3">
    <source>
        <dbReference type="Proteomes" id="UP000265964"/>
    </source>
</evidence>
<evidence type="ECO:0000313" key="2">
    <source>
        <dbReference type="EMBL" id="RIY34625.1"/>
    </source>
</evidence>
<sequence length="65" mass="7494">MTIVTLIVIFIYWSFLPQIATLVDKIYNRSLQVKIPFFIAICLVTLWLTINLSPSGVPPFIYSNF</sequence>
<keyword evidence="1" id="KW-0472">Membrane</keyword>
<proteinExistence type="predicted"/>
<gene>
    <name evidence="2" type="ORF">CKF59_05235</name>
</gene>
<keyword evidence="3" id="KW-1185">Reference proteome</keyword>
<dbReference type="EMBL" id="NRJF01000146">
    <property type="protein sequence ID" value="RIY34625.1"/>
    <property type="molecule type" value="Genomic_DNA"/>
</dbReference>